<name>A0ABV7ZD07_9DEIO</name>
<proteinExistence type="predicted"/>
<dbReference type="Pfam" id="PF01520">
    <property type="entry name" value="Amidase_3"/>
    <property type="match status" value="1"/>
</dbReference>
<dbReference type="InterPro" id="IPR002508">
    <property type="entry name" value="MurNAc-LAA_cat"/>
</dbReference>
<dbReference type="PANTHER" id="PTHR30404:SF0">
    <property type="entry name" value="N-ACETYLMURAMOYL-L-ALANINE AMIDASE AMIC"/>
    <property type="match status" value="1"/>
</dbReference>
<dbReference type="EMBL" id="JBHRZG010000024">
    <property type="protein sequence ID" value="MFC3834517.1"/>
    <property type="molecule type" value="Genomic_DNA"/>
</dbReference>
<sequence length="467" mass="49454">MAGRTRRLGVRWRLAVLGSTLVAGVTLAGLGGAQVTFTQLKLAGQTVQSIQLYGAEYASETILGRVLRITRDDRLVTVTGFGHTLLFPLDEDQQRATTDFNTVQLDTARRRARTATLVNGNLYLPLDTLAAGLGASYANGAFTIAPAQLLGVSSRAGRDSDRLVLDLSRDVEVIDEQRGSGVVLTLRGLSGQARRYTTRGAFVPSAEVKQVGSDVTVTVPLPASDGYRTYKVVRDTGVRVVLDAGPGIPRSSPDLLTRVTRPLIVLDPARVPGVGRDVTLDVARRAAELLTKAGWRVQVTRDPGSALSLEDTLKLARQSDVFLALDLGRFPNSARSGVTVYEQTGRASAQIINDIRAGQAPPYGTLVVAGTGSSRRLGDLLRGELKGGGVTAKQESTSRVLTLGEAPQAALLLELGWANNATDLANLGVDGRLKIMADAVARAVATYLTARANNNANVSATTPEARP</sequence>
<organism evidence="3 4">
    <name type="scientific">Deinococcus rufus</name>
    <dbReference type="NCBI Taxonomy" id="2136097"/>
    <lineage>
        <taxon>Bacteria</taxon>
        <taxon>Thermotogati</taxon>
        <taxon>Deinococcota</taxon>
        <taxon>Deinococci</taxon>
        <taxon>Deinococcales</taxon>
        <taxon>Deinococcaceae</taxon>
        <taxon>Deinococcus</taxon>
    </lineage>
</organism>
<evidence type="ECO:0000313" key="4">
    <source>
        <dbReference type="Proteomes" id="UP001595803"/>
    </source>
</evidence>
<feature type="domain" description="MurNAc-LAA" evidence="2">
    <location>
        <begin position="276"/>
        <end position="445"/>
    </location>
</feature>
<dbReference type="Proteomes" id="UP001595803">
    <property type="component" value="Unassembled WGS sequence"/>
</dbReference>
<accession>A0ABV7ZD07</accession>
<dbReference type="CDD" id="cd02696">
    <property type="entry name" value="MurNAc-LAA"/>
    <property type="match status" value="1"/>
</dbReference>
<dbReference type="SUPFAM" id="SSF53187">
    <property type="entry name" value="Zn-dependent exopeptidases"/>
    <property type="match status" value="1"/>
</dbReference>
<evidence type="ECO:0000256" key="1">
    <source>
        <dbReference type="ARBA" id="ARBA00022801"/>
    </source>
</evidence>
<dbReference type="InterPro" id="IPR050695">
    <property type="entry name" value="N-acetylmuramoyl_amidase_3"/>
</dbReference>
<evidence type="ECO:0000313" key="3">
    <source>
        <dbReference type="EMBL" id="MFC3834517.1"/>
    </source>
</evidence>
<dbReference type="Gene3D" id="3.40.630.40">
    <property type="entry name" value="Zn-dependent exopeptidases"/>
    <property type="match status" value="1"/>
</dbReference>
<evidence type="ECO:0000259" key="2">
    <source>
        <dbReference type="Pfam" id="PF01520"/>
    </source>
</evidence>
<gene>
    <name evidence="3" type="ORF">ACFOSB_16810</name>
</gene>
<dbReference type="PANTHER" id="PTHR30404">
    <property type="entry name" value="N-ACETYLMURAMOYL-L-ALANINE AMIDASE"/>
    <property type="match status" value="1"/>
</dbReference>
<protein>
    <submittedName>
        <fullName evidence="3">N-acetylmuramoyl-L-alanine amidase</fullName>
    </submittedName>
</protein>
<reference evidence="4" key="1">
    <citation type="journal article" date="2019" name="Int. J. Syst. Evol. Microbiol.">
        <title>The Global Catalogue of Microorganisms (GCM) 10K type strain sequencing project: providing services to taxonomists for standard genome sequencing and annotation.</title>
        <authorList>
            <consortium name="The Broad Institute Genomics Platform"/>
            <consortium name="The Broad Institute Genome Sequencing Center for Infectious Disease"/>
            <person name="Wu L."/>
            <person name="Ma J."/>
        </authorList>
    </citation>
    <scope>NUCLEOTIDE SEQUENCE [LARGE SCALE GENOMIC DNA]</scope>
    <source>
        <strain evidence="4">CCTCC AB 2017081</strain>
    </source>
</reference>
<keyword evidence="4" id="KW-1185">Reference proteome</keyword>
<keyword evidence="1" id="KW-0378">Hydrolase</keyword>
<comment type="caution">
    <text evidence="3">The sequence shown here is derived from an EMBL/GenBank/DDBJ whole genome shotgun (WGS) entry which is preliminary data.</text>
</comment>
<dbReference type="RefSeq" id="WP_322472445.1">
    <property type="nucleotide sequence ID" value="NZ_JBHRZG010000024.1"/>
</dbReference>